<name>A0A127ZG79_9BASI</name>
<feature type="region of interest" description="Disordered" evidence="1">
    <location>
        <begin position="185"/>
        <end position="490"/>
    </location>
</feature>
<gene>
    <name evidence="2" type="ORF">SPSC_04955</name>
</gene>
<proteinExistence type="predicted"/>
<feature type="compositionally biased region" description="Low complexity" evidence="1">
    <location>
        <begin position="515"/>
        <end position="528"/>
    </location>
</feature>
<dbReference type="EMBL" id="LK056683">
    <property type="protein sequence ID" value="CDU25121.1"/>
    <property type="molecule type" value="Genomic_DNA"/>
</dbReference>
<dbReference type="Gene3D" id="3.30.710.10">
    <property type="entry name" value="Potassium Channel Kv1.1, Chain A"/>
    <property type="match status" value="1"/>
</dbReference>
<feature type="compositionally biased region" description="Polar residues" evidence="1">
    <location>
        <begin position="602"/>
        <end position="617"/>
    </location>
</feature>
<protein>
    <submittedName>
        <fullName evidence="2">Uncharacterized protein</fullName>
    </submittedName>
</protein>
<feature type="compositionally biased region" description="Basic and acidic residues" evidence="1">
    <location>
        <begin position="204"/>
        <end position="225"/>
    </location>
</feature>
<feature type="compositionally biased region" description="Polar residues" evidence="1">
    <location>
        <begin position="397"/>
        <end position="414"/>
    </location>
</feature>
<accession>A0A127ZG79</accession>
<feature type="region of interest" description="Disordered" evidence="1">
    <location>
        <begin position="602"/>
        <end position="645"/>
    </location>
</feature>
<feature type="region of interest" description="Disordered" evidence="1">
    <location>
        <begin position="52"/>
        <end position="87"/>
    </location>
</feature>
<feature type="region of interest" description="Disordered" evidence="1">
    <location>
        <begin position="507"/>
        <end position="528"/>
    </location>
</feature>
<feature type="compositionally biased region" description="Polar residues" evidence="1">
    <location>
        <begin position="120"/>
        <end position="129"/>
    </location>
</feature>
<feature type="compositionally biased region" description="Polar residues" evidence="1">
    <location>
        <begin position="1"/>
        <end position="19"/>
    </location>
</feature>
<dbReference type="AlphaFoldDB" id="A0A127ZG79"/>
<sequence length="772" mass="83682">MSFLSSPFSTMNPANSKSYNPPKPSFKSPKLVQESLHITSASQDLSRVAHPFASFRCAPPPPEQHFQQSISPPRVPNRPRIPSISEFGSFHSSHDYAELIKLQASQEAQNLEAAPHGRARSSTVGSQHSFAPDYRPVDDFLPSPNPIKSQFEDSDDEEKLDFAHHSLAGVSTRARLAAIGTASRLFKSKRHSRTPSSSVGVKVNSHERMESFQLDKRNNHVRDSSACRPNTSDGMSPNPRQAVFGHRPSPSEISLLSKRESSRSIAPADRDLILGLQGGTPKLRKPTEKKKSLPKPPDHSPPSHFRQASVNSSSSSTDVNMHWADPPPYRSPTESELIRGENLRKSQSLSTLRFGFNRRPGSTSPATEAAGPRASEHVSPPAHQQVEQSAWEAMLTLSPSTAGDHGSASSCTRTTRSEAIHTSPGKRTLKSHRLPPQKPPPQSCLPPPPPAQQPAVNKTNADATKSSFETYASCPSSTGDSSGGGSVQNHDRNKTLEFAISVKTSLDGSNRVDNSSSPQSSPPQVSKPLVSQVRTLEQNSQVELDIGGTKFVTLVSTLQGAPDDQPRLLDLLQRQQVDSNASTEPALCRQGVECELGGAASKSNISLSTSRSGSVSHGESEASIRRTSDTSNASSWSKHTSEADDELLKQQAVPDASDWTTALPSSRLCSPTHFPPSPLSPVPSKLTPAPSPHSIFIDRNGDLYRDILDILRTRKLPYRLQASCLVNSGDDRSGMAALKLQLRCRLFEVKDEAEWLGYSSIVGMCEGEIARV</sequence>
<evidence type="ECO:0000256" key="1">
    <source>
        <dbReference type="SAM" id="MobiDB-lite"/>
    </source>
</evidence>
<feature type="compositionally biased region" description="Polar residues" evidence="1">
    <location>
        <begin position="227"/>
        <end position="239"/>
    </location>
</feature>
<feature type="region of interest" description="Disordered" evidence="1">
    <location>
        <begin position="107"/>
        <end position="158"/>
    </location>
</feature>
<organism evidence="2">
    <name type="scientific">Sporisorium scitamineum</name>
    <dbReference type="NCBI Taxonomy" id="49012"/>
    <lineage>
        <taxon>Eukaryota</taxon>
        <taxon>Fungi</taxon>
        <taxon>Dikarya</taxon>
        <taxon>Basidiomycota</taxon>
        <taxon>Ustilaginomycotina</taxon>
        <taxon>Ustilaginomycetes</taxon>
        <taxon>Ustilaginales</taxon>
        <taxon>Ustilaginaceae</taxon>
        <taxon>Sporisorium</taxon>
    </lineage>
</organism>
<feature type="compositionally biased region" description="Basic and acidic residues" evidence="1">
    <location>
        <begin position="257"/>
        <end position="272"/>
    </location>
</feature>
<dbReference type="InterPro" id="IPR011333">
    <property type="entry name" value="SKP1/BTB/POZ_sf"/>
</dbReference>
<feature type="compositionally biased region" description="Polar residues" evidence="1">
    <location>
        <begin position="455"/>
        <end position="470"/>
    </location>
</feature>
<feature type="region of interest" description="Disordered" evidence="1">
    <location>
        <begin position="1"/>
        <end position="32"/>
    </location>
</feature>
<reference evidence="2" key="1">
    <citation type="submission" date="2014-06" db="EMBL/GenBank/DDBJ databases">
        <authorList>
            <person name="Ju J."/>
            <person name="Zhang J."/>
        </authorList>
    </citation>
    <scope>NUCLEOTIDE SEQUENCE</scope>
    <source>
        <strain evidence="2">SscI8</strain>
    </source>
</reference>
<feature type="compositionally biased region" description="Basic and acidic residues" evidence="1">
    <location>
        <begin position="618"/>
        <end position="628"/>
    </location>
</feature>
<feature type="compositionally biased region" description="Pro residues" evidence="1">
    <location>
        <begin position="436"/>
        <end position="452"/>
    </location>
</feature>
<evidence type="ECO:0000313" key="2">
    <source>
        <dbReference type="EMBL" id="CDU25121.1"/>
    </source>
</evidence>
<dbReference type="OrthoDB" id="2414723at2759"/>
<feature type="compositionally biased region" description="Polar residues" evidence="1">
    <location>
        <begin position="629"/>
        <end position="638"/>
    </location>
</feature>